<dbReference type="InterPro" id="IPR012317">
    <property type="entry name" value="Poly(ADP-ribose)pol_cat_dom"/>
</dbReference>
<evidence type="ECO:0000259" key="6">
    <source>
        <dbReference type="PROSITE" id="PS51059"/>
    </source>
</evidence>
<evidence type="ECO:0000256" key="4">
    <source>
        <dbReference type="ARBA" id="ARBA00023027"/>
    </source>
</evidence>
<keyword evidence="3" id="KW-0808">Transferase</keyword>
<dbReference type="SUPFAM" id="SSF56399">
    <property type="entry name" value="ADP-ribosylation"/>
    <property type="match status" value="1"/>
</dbReference>
<dbReference type="EMBL" id="JAJEQX010000042">
    <property type="protein sequence ID" value="MCC2255958.1"/>
    <property type="molecule type" value="Genomic_DNA"/>
</dbReference>
<comment type="caution">
    <text evidence="7">The sequence shown here is derived from an EMBL/GenBank/DDBJ whole genome shotgun (WGS) entry which is preliminary data.</text>
</comment>
<dbReference type="PANTHER" id="PTHR10459">
    <property type="entry name" value="DNA LIGASE"/>
    <property type="match status" value="1"/>
</dbReference>
<evidence type="ECO:0000313" key="7">
    <source>
        <dbReference type="EMBL" id="MCC2255958.1"/>
    </source>
</evidence>
<dbReference type="Proteomes" id="UP001198151">
    <property type="component" value="Unassembled WGS sequence"/>
</dbReference>
<dbReference type="EC" id="2.4.2.30" evidence="1"/>
<gene>
    <name evidence="7" type="ORF">LKD70_16320</name>
</gene>
<dbReference type="Gene3D" id="3.90.228.10">
    <property type="match status" value="1"/>
</dbReference>
<accession>A0ABS8G304</accession>
<name>A0ABS8G304_9FIRM</name>
<feature type="domain" description="PARP catalytic" evidence="6">
    <location>
        <begin position="261"/>
        <end position="479"/>
    </location>
</feature>
<evidence type="ECO:0000256" key="2">
    <source>
        <dbReference type="ARBA" id="ARBA00022676"/>
    </source>
</evidence>
<dbReference type="InterPro" id="IPR050800">
    <property type="entry name" value="ARTD/PARP"/>
</dbReference>
<sequence length="479" mass="54652">MQIIYDNGTQKRCIDVGHLYKEVAEMLSHEDISSPTSVKVQEAGNPFHMVDYQISERSGTRFITELCNTMPEEYQEQVHSVFLTCVNPQTNAYKFYRLDPKNGGVRATYGRMGTEKGKLFGARSFDYPLSMFWVKYYEKLSKGYVDRSDIYLTGEEKAQRKDCKRAKPAARNNRNAASVLFAKLKELAEHAVKEAKVKVPVTPAILDEAKRLLGNMRNAQTLDEFNGSLLELISVLQRPVKTGDGTGVRSIMADDKSQFADIIQREDDLIQAMEGVLSDADCAEDTEQDNAFLKMGIEVYEATPEQEQEVMNHLSNTLRHKVSKIYRVIPREQEKKFQAYLKKNQIKKVKQYWHGSRNQNWLSIIVNSLKLNPDAIITGKMFGNGIYFAPSPDKSWNYTSFHGTTWARGRSNTGYMGLYAVAYGEPEDIQSWEVTDYEAMVKRKGKNCLHAHKGASLRADEIVFYDEDAVVLNYIVEFH</sequence>
<evidence type="ECO:0000256" key="5">
    <source>
        <dbReference type="ARBA" id="ARBA00033987"/>
    </source>
</evidence>
<keyword evidence="4" id="KW-0520">NAD</keyword>
<comment type="catalytic activity">
    <reaction evidence="5">
        <text>NAD(+) + (ADP-D-ribosyl)n-acceptor = nicotinamide + (ADP-D-ribosyl)n+1-acceptor + H(+).</text>
        <dbReference type="EC" id="2.4.2.30"/>
    </reaction>
</comment>
<evidence type="ECO:0000256" key="3">
    <source>
        <dbReference type="ARBA" id="ARBA00022679"/>
    </source>
</evidence>
<evidence type="ECO:0000256" key="1">
    <source>
        <dbReference type="ARBA" id="ARBA00012020"/>
    </source>
</evidence>
<organism evidence="7 8">
    <name type="scientific">Ruminococcus turbiniformis</name>
    <dbReference type="NCBI Taxonomy" id="2881258"/>
    <lineage>
        <taxon>Bacteria</taxon>
        <taxon>Bacillati</taxon>
        <taxon>Bacillota</taxon>
        <taxon>Clostridia</taxon>
        <taxon>Eubacteriales</taxon>
        <taxon>Oscillospiraceae</taxon>
        <taxon>Ruminococcus</taxon>
    </lineage>
</organism>
<reference evidence="7 8" key="1">
    <citation type="submission" date="2021-10" db="EMBL/GenBank/DDBJ databases">
        <title>Anaerobic single-cell dispensing facilitates the cultivation of human gut bacteria.</title>
        <authorList>
            <person name="Afrizal A."/>
        </authorList>
    </citation>
    <scope>NUCLEOTIDE SEQUENCE [LARGE SCALE GENOMIC DNA]</scope>
    <source>
        <strain evidence="7 8">CLA-AA-H200</strain>
    </source>
</reference>
<proteinExistence type="predicted"/>
<dbReference type="PANTHER" id="PTHR10459:SF60">
    <property type="entry name" value="POLY [ADP-RIBOSE] POLYMERASE 2"/>
    <property type="match status" value="1"/>
</dbReference>
<dbReference type="SUPFAM" id="SSF142921">
    <property type="entry name" value="WGR domain-like"/>
    <property type="match status" value="1"/>
</dbReference>
<evidence type="ECO:0000313" key="8">
    <source>
        <dbReference type="Proteomes" id="UP001198151"/>
    </source>
</evidence>
<protein>
    <recommendedName>
        <fullName evidence="1">NAD(+) ADP-ribosyltransferase</fullName>
        <ecNumber evidence="1">2.4.2.30</ecNumber>
    </recommendedName>
</protein>
<dbReference type="PROSITE" id="PS51059">
    <property type="entry name" value="PARP_CATALYTIC"/>
    <property type="match status" value="1"/>
</dbReference>
<dbReference type="RefSeq" id="WP_227708939.1">
    <property type="nucleotide sequence ID" value="NZ_JAJEQX010000042.1"/>
</dbReference>
<dbReference type="Pfam" id="PF00644">
    <property type="entry name" value="PARP"/>
    <property type="match status" value="1"/>
</dbReference>
<keyword evidence="8" id="KW-1185">Reference proteome</keyword>
<keyword evidence="2" id="KW-0328">Glycosyltransferase</keyword>
<dbReference type="InterPro" id="IPR036930">
    <property type="entry name" value="WGR_dom_sf"/>
</dbReference>